<dbReference type="RefSeq" id="WP_318649351.1">
    <property type="nucleotide sequence ID" value="NZ_CP137852.1"/>
</dbReference>
<protein>
    <submittedName>
        <fullName evidence="4">FAD binding domain-containing protein</fullName>
    </submittedName>
</protein>
<organism evidence="4 5">
    <name type="scientific">Sediminicoccus rosea</name>
    <dbReference type="NCBI Taxonomy" id="1225128"/>
    <lineage>
        <taxon>Bacteria</taxon>
        <taxon>Pseudomonadati</taxon>
        <taxon>Pseudomonadota</taxon>
        <taxon>Alphaproteobacteria</taxon>
        <taxon>Acetobacterales</taxon>
        <taxon>Roseomonadaceae</taxon>
        <taxon>Sediminicoccus</taxon>
    </lineage>
</organism>
<name>A0ABZ0PID4_9PROT</name>
<evidence type="ECO:0000259" key="3">
    <source>
        <dbReference type="PROSITE" id="PS51387"/>
    </source>
</evidence>
<evidence type="ECO:0000256" key="1">
    <source>
        <dbReference type="ARBA" id="ARBA00022630"/>
    </source>
</evidence>
<keyword evidence="2" id="KW-0274">FAD</keyword>
<dbReference type="Proteomes" id="UP001305521">
    <property type="component" value="Chromosome"/>
</dbReference>
<dbReference type="PANTHER" id="PTHR42659">
    <property type="entry name" value="XANTHINE DEHYDROGENASE SUBUNIT C-RELATED"/>
    <property type="match status" value="1"/>
</dbReference>
<dbReference type="SUPFAM" id="SSF55447">
    <property type="entry name" value="CO dehydrogenase flavoprotein C-terminal domain-like"/>
    <property type="match status" value="1"/>
</dbReference>
<keyword evidence="1" id="KW-0285">Flavoprotein</keyword>
<proteinExistence type="predicted"/>
<dbReference type="PANTHER" id="PTHR42659:SF9">
    <property type="entry name" value="XANTHINE DEHYDROGENASE FAD-BINDING SUBUNIT XDHB-RELATED"/>
    <property type="match status" value="1"/>
</dbReference>
<dbReference type="InterPro" id="IPR016167">
    <property type="entry name" value="FAD-bd_PCMH_sub1"/>
</dbReference>
<dbReference type="InterPro" id="IPR036683">
    <property type="entry name" value="CO_DH_flav_C_dom_sf"/>
</dbReference>
<evidence type="ECO:0000313" key="4">
    <source>
        <dbReference type="EMBL" id="WPB85382.1"/>
    </source>
</evidence>
<gene>
    <name evidence="4" type="ORF">R9Z33_00575</name>
</gene>
<dbReference type="InterPro" id="IPR016166">
    <property type="entry name" value="FAD-bd_PCMH"/>
</dbReference>
<dbReference type="InterPro" id="IPR051312">
    <property type="entry name" value="Diverse_Substr_Oxidored"/>
</dbReference>
<dbReference type="InterPro" id="IPR016169">
    <property type="entry name" value="FAD-bd_PCMH_sub2"/>
</dbReference>
<dbReference type="PROSITE" id="PS51387">
    <property type="entry name" value="FAD_PCMH"/>
    <property type="match status" value="1"/>
</dbReference>
<dbReference type="Gene3D" id="3.30.43.10">
    <property type="entry name" value="Uridine Diphospho-n-acetylenolpyruvylglucosamine Reductase, domain 2"/>
    <property type="match status" value="1"/>
</dbReference>
<evidence type="ECO:0000256" key="2">
    <source>
        <dbReference type="ARBA" id="ARBA00022827"/>
    </source>
</evidence>
<reference evidence="4 5" key="1">
    <citation type="submission" date="2023-11" db="EMBL/GenBank/DDBJ databases">
        <title>Arctic aerobic anoxygenic photoheterotroph Sediminicoccus rosea KRV36 adapts its photosynthesis to long days of polar summer.</title>
        <authorList>
            <person name="Tomasch J."/>
            <person name="Kopejtka K."/>
            <person name="Bily T."/>
            <person name="Gardiner A.T."/>
            <person name="Gardian Z."/>
            <person name="Shivaramu S."/>
            <person name="Koblizek M."/>
            <person name="Engelhardt F."/>
            <person name="Kaftan D."/>
        </authorList>
    </citation>
    <scope>NUCLEOTIDE SEQUENCE [LARGE SCALE GENOMIC DNA]</scope>
    <source>
        <strain evidence="4 5">R-30</strain>
    </source>
</reference>
<dbReference type="SUPFAM" id="SSF56176">
    <property type="entry name" value="FAD-binding/transporter-associated domain-like"/>
    <property type="match status" value="1"/>
</dbReference>
<dbReference type="Pfam" id="PF00941">
    <property type="entry name" value="FAD_binding_5"/>
    <property type="match status" value="1"/>
</dbReference>
<evidence type="ECO:0000313" key="5">
    <source>
        <dbReference type="Proteomes" id="UP001305521"/>
    </source>
</evidence>
<dbReference type="InterPro" id="IPR036318">
    <property type="entry name" value="FAD-bd_PCMH-like_sf"/>
</dbReference>
<dbReference type="EMBL" id="CP137852">
    <property type="protein sequence ID" value="WPB85382.1"/>
    <property type="molecule type" value="Genomic_DNA"/>
</dbReference>
<keyword evidence="5" id="KW-1185">Reference proteome</keyword>
<sequence>MGSYRRPDGLDEALALLAQGGWQVMAGGTDVFPARAHRVAWGNPTDAAWLDITAIPELRGISRQGDSWRIGAATSWAALRDADLPPGFDALRESARQVGGRQVQARGTIGGNLCNASPAADGVPPLLVLDAEVELASARGRRRLKLHDFILGNRRTARAADELLVALHVPAERAQSRSVFLKLGARSHLVISIVMVAADAAGRVAVGSCSEVARLWGDGALTPMDDVRGSAAYRHAAAAELVARAQARLAA</sequence>
<dbReference type="InterPro" id="IPR002346">
    <property type="entry name" value="Mopterin_DH_FAD-bd"/>
</dbReference>
<feature type="domain" description="FAD-binding PCMH-type" evidence="3">
    <location>
        <begin position="1"/>
        <end position="174"/>
    </location>
</feature>
<dbReference type="Gene3D" id="3.30.465.10">
    <property type="match status" value="1"/>
</dbReference>
<accession>A0ABZ0PID4</accession>